<dbReference type="InterPro" id="IPR011006">
    <property type="entry name" value="CheY-like_superfamily"/>
</dbReference>
<dbReference type="PROSITE" id="PS50110">
    <property type="entry name" value="RESPONSE_REGULATORY"/>
    <property type="match status" value="1"/>
</dbReference>
<dbReference type="InterPro" id="IPR036890">
    <property type="entry name" value="HATPase_C_sf"/>
</dbReference>
<protein>
    <recommendedName>
        <fullName evidence="2">histidine kinase</fullName>
        <ecNumber evidence="2">2.7.13.3</ecNumber>
    </recommendedName>
</protein>
<keyword evidence="10" id="KW-1185">Reference proteome</keyword>
<feature type="domain" description="Histidine kinase" evidence="7">
    <location>
        <begin position="158"/>
        <end position="381"/>
    </location>
</feature>
<dbReference type="Gene3D" id="1.10.287.130">
    <property type="match status" value="1"/>
</dbReference>
<dbReference type="Proteomes" id="UP000654604">
    <property type="component" value="Unassembled WGS sequence"/>
</dbReference>
<dbReference type="PRINTS" id="PR00344">
    <property type="entry name" value="BCTRLSENSOR"/>
</dbReference>
<evidence type="ECO:0000256" key="6">
    <source>
        <dbReference type="PROSITE-ProRule" id="PRU00169"/>
    </source>
</evidence>
<evidence type="ECO:0000256" key="1">
    <source>
        <dbReference type="ARBA" id="ARBA00000085"/>
    </source>
</evidence>
<keyword evidence="4 9" id="KW-0418">Kinase</keyword>
<dbReference type="GO" id="GO:0016301">
    <property type="term" value="F:kinase activity"/>
    <property type="evidence" value="ECO:0007669"/>
    <property type="project" value="UniProtKB-KW"/>
</dbReference>
<dbReference type="EC" id="2.7.13.3" evidence="2"/>
<evidence type="ECO:0000259" key="8">
    <source>
        <dbReference type="PROSITE" id="PS50110"/>
    </source>
</evidence>
<dbReference type="PROSITE" id="PS50109">
    <property type="entry name" value="HIS_KIN"/>
    <property type="match status" value="1"/>
</dbReference>
<dbReference type="InterPro" id="IPR001789">
    <property type="entry name" value="Sig_transdc_resp-reg_receiver"/>
</dbReference>
<evidence type="ECO:0000256" key="3">
    <source>
        <dbReference type="ARBA" id="ARBA00022553"/>
    </source>
</evidence>
<reference evidence="9 10" key="1">
    <citation type="submission" date="2020-10" db="EMBL/GenBank/DDBJ databases">
        <authorList>
            <person name="Castelo-Branco R."/>
            <person name="Eusebio N."/>
            <person name="Adriana R."/>
            <person name="Vieira A."/>
            <person name="Brugerolle De Fraissinette N."/>
            <person name="Rezende De Castro R."/>
            <person name="Schneider M.P."/>
            <person name="Vasconcelos V."/>
            <person name="Leao P.N."/>
        </authorList>
    </citation>
    <scope>NUCLEOTIDE SEQUENCE [LARGE SCALE GENOMIC DNA]</scope>
    <source>
        <strain evidence="9 10">LEGE 03274</strain>
    </source>
</reference>
<comment type="caution">
    <text evidence="9">The sequence shown here is derived from an EMBL/GenBank/DDBJ whole genome shotgun (WGS) entry which is preliminary data.</text>
</comment>
<dbReference type="Pfam" id="PF00072">
    <property type="entry name" value="Response_reg"/>
    <property type="match status" value="1"/>
</dbReference>
<dbReference type="PANTHER" id="PTHR43547">
    <property type="entry name" value="TWO-COMPONENT HISTIDINE KINASE"/>
    <property type="match status" value="1"/>
</dbReference>
<dbReference type="InterPro" id="IPR003661">
    <property type="entry name" value="HisK_dim/P_dom"/>
</dbReference>
<dbReference type="Pfam" id="PF02518">
    <property type="entry name" value="HATPase_c"/>
    <property type="match status" value="1"/>
</dbReference>
<dbReference type="InterPro" id="IPR005467">
    <property type="entry name" value="His_kinase_dom"/>
</dbReference>
<dbReference type="SMART" id="SM00448">
    <property type="entry name" value="REC"/>
    <property type="match status" value="1"/>
</dbReference>
<dbReference type="RefSeq" id="WP_193800939.1">
    <property type="nucleotide sequence ID" value="NZ_JADEWC010000017.1"/>
</dbReference>
<feature type="domain" description="Response regulatory" evidence="8">
    <location>
        <begin position="5"/>
        <end position="121"/>
    </location>
</feature>
<dbReference type="SUPFAM" id="SSF52172">
    <property type="entry name" value="CheY-like"/>
    <property type="match status" value="1"/>
</dbReference>
<evidence type="ECO:0000256" key="2">
    <source>
        <dbReference type="ARBA" id="ARBA00012438"/>
    </source>
</evidence>
<dbReference type="PANTHER" id="PTHR43547:SF2">
    <property type="entry name" value="HYBRID SIGNAL TRANSDUCTION HISTIDINE KINASE C"/>
    <property type="match status" value="1"/>
</dbReference>
<dbReference type="InterPro" id="IPR004358">
    <property type="entry name" value="Sig_transdc_His_kin-like_C"/>
</dbReference>
<dbReference type="Gene3D" id="3.30.565.10">
    <property type="entry name" value="Histidine kinase-like ATPase, C-terminal domain"/>
    <property type="match status" value="1"/>
</dbReference>
<evidence type="ECO:0000256" key="4">
    <source>
        <dbReference type="ARBA" id="ARBA00022777"/>
    </source>
</evidence>
<feature type="modified residue" description="4-aspartylphosphate" evidence="6">
    <location>
        <position position="54"/>
    </location>
</feature>
<evidence type="ECO:0000259" key="7">
    <source>
        <dbReference type="PROSITE" id="PS50109"/>
    </source>
</evidence>
<dbReference type="Gene3D" id="3.40.50.2300">
    <property type="match status" value="1"/>
</dbReference>
<keyword evidence="4 9" id="KW-0808">Transferase</keyword>
<evidence type="ECO:0000256" key="5">
    <source>
        <dbReference type="ARBA" id="ARBA00023012"/>
    </source>
</evidence>
<proteinExistence type="predicted"/>
<evidence type="ECO:0000313" key="9">
    <source>
        <dbReference type="EMBL" id="MBE9222789.1"/>
    </source>
</evidence>
<dbReference type="EMBL" id="JADEWC010000017">
    <property type="protein sequence ID" value="MBE9222789.1"/>
    <property type="molecule type" value="Genomic_DNA"/>
</dbReference>
<dbReference type="CDD" id="cd00082">
    <property type="entry name" value="HisKA"/>
    <property type="match status" value="1"/>
</dbReference>
<dbReference type="InterPro" id="IPR003594">
    <property type="entry name" value="HATPase_dom"/>
</dbReference>
<dbReference type="SUPFAM" id="SSF55874">
    <property type="entry name" value="ATPase domain of HSP90 chaperone/DNA topoisomerase II/histidine kinase"/>
    <property type="match status" value="1"/>
</dbReference>
<dbReference type="SUPFAM" id="SSF47384">
    <property type="entry name" value="Homodimeric domain of signal transducing histidine kinase"/>
    <property type="match status" value="1"/>
</dbReference>
<gene>
    <name evidence="9" type="ORF">IQ215_08780</name>
</gene>
<dbReference type="InterPro" id="IPR036097">
    <property type="entry name" value="HisK_dim/P_sf"/>
</dbReference>
<evidence type="ECO:0000313" key="10">
    <source>
        <dbReference type="Proteomes" id="UP000654604"/>
    </source>
</evidence>
<keyword evidence="5" id="KW-0902">Two-component regulatory system</keyword>
<accession>A0ABR9V5I6</accession>
<sequence length="390" mass="43954">MKNYSILVVDDEPDNFDVIETFLTSEEYQLYYCSSGYDAIHWLEDFEPDLILLDVMMPELDGIQVCREIKSRSKWKKIPIIMVTALNSKQDLANCLESGADDFIGKPVNSIELKARIKSMLRIKTQYDRLNQFSILQRNTINMLARNMDELTGNIATSLSHELNTPLNGIVGALDILTSNFSDDDEFNLDNEEILELLDCAQNSTNRLVDLTKRFLLYLQLAISNSTKKESIAGESIFSLAIIDGITKEIALNLSREQDLVFEIQEATLAINEQYLALIISELVSNALKFSPSNSPITISSHIDNNQLHICIHDLGKGMTAEQISKVGILRQFEREKHQQQGVGIGLNLVRMITQAVEGSMNIDSVYGKETKVVISLPIMQEEETMADEH</sequence>
<dbReference type="Pfam" id="PF00512">
    <property type="entry name" value="HisKA"/>
    <property type="match status" value="1"/>
</dbReference>
<dbReference type="SMART" id="SM00388">
    <property type="entry name" value="HisKA"/>
    <property type="match status" value="1"/>
</dbReference>
<name>A0ABR9V5I6_9CHRO</name>
<keyword evidence="3 6" id="KW-0597">Phosphoprotein</keyword>
<comment type="catalytic activity">
    <reaction evidence="1">
        <text>ATP + protein L-histidine = ADP + protein N-phospho-L-histidine.</text>
        <dbReference type="EC" id="2.7.13.3"/>
    </reaction>
</comment>
<dbReference type="SMART" id="SM00387">
    <property type="entry name" value="HATPase_c"/>
    <property type="match status" value="1"/>
</dbReference>
<organism evidence="9 10">
    <name type="scientific">Cyanobacterium stanieri LEGE 03274</name>
    <dbReference type="NCBI Taxonomy" id="1828756"/>
    <lineage>
        <taxon>Bacteria</taxon>
        <taxon>Bacillati</taxon>
        <taxon>Cyanobacteriota</taxon>
        <taxon>Cyanophyceae</taxon>
        <taxon>Oscillatoriophycideae</taxon>
        <taxon>Chroococcales</taxon>
        <taxon>Geminocystaceae</taxon>
        <taxon>Cyanobacterium</taxon>
    </lineage>
</organism>